<evidence type="ECO:0000313" key="1">
    <source>
        <dbReference type="EMBL" id="KAJ1642673.1"/>
    </source>
</evidence>
<dbReference type="EMBL" id="JANBOH010000357">
    <property type="protein sequence ID" value="KAJ1642673.1"/>
    <property type="molecule type" value="Genomic_DNA"/>
</dbReference>
<reference evidence="1" key="1">
    <citation type="submission" date="2022-07" db="EMBL/GenBank/DDBJ databases">
        <title>Phylogenomic reconstructions and comparative analyses of Kickxellomycotina fungi.</title>
        <authorList>
            <person name="Reynolds N.K."/>
            <person name="Stajich J.E."/>
            <person name="Barry K."/>
            <person name="Grigoriev I.V."/>
            <person name="Crous P."/>
            <person name="Smith M.E."/>
        </authorList>
    </citation>
    <scope>NUCLEOTIDE SEQUENCE</scope>
    <source>
        <strain evidence="1">NBRC 105413</strain>
    </source>
</reference>
<protein>
    <submittedName>
        <fullName evidence="1">Uncharacterized protein</fullName>
    </submittedName>
</protein>
<organism evidence="1 2">
    <name type="scientific">Coemansia asiatica</name>
    <dbReference type="NCBI Taxonomy" id="1052880"/>
    <lineage>
        <taxon>Eukaryota</taxon>
        <taxon>Fungi</taxon>
        <taxon>Fungi incertae sedis</taxon>
        <taxon>Zoopagomycota</taxon>
        <taxon>Kickxellomycotina</taxon>
        <taxon>Kickxellomycetes</taxon>
        <taxon>Kickxellales</taxon>
        <taxon>Kickxellaceae</taxon>
        <taxon>Coemansia</taxon>
    </lineage>
</organism>
<keyword evidence="2" id="KW-1185">Reference proteome</keyword>
<comment type="caution">
    <text evidence="1">The sequence shown here is derived from an EMBL/GenBank/DDBJ whole genome shotgun (WGS) entry which is preliminary data.</text>
</comment>
<gene>
    <name evidence="1" type="ORF">LPJ64_005498</name>
</gene>
<sequence length="161" mass="17708">MAAQQERYKVDVEALFADYVRDARIETGATSCELSRRLFMEASALAAEDTGLHLAFIECRPRDHLVASIDGEAASDSSGLGRVAIKYATTPDMFRALMAAWHCGAVQRAEAAYTESDFLIWRPETKTKGSSSRNSQGRLGGFGTPDYMFIDGLDEIADEDR</sequence>
<dbReference type="AlphaFoldDB" id="A0A9W7XEB9"/>
<evidence type="ECO:0000313" key="2">
    <source>
        <dbReference type="Proteomes" id="UP001145021"/>
    </source>
</evidence>
<name>A0A9W7XEB9_9FUNG</name>
<dbReference type="Proteomes" id="UP001145021">
    <property type="component" value="Unassembled WGS sequence"/>
</dbReference>
<accession>A0A9W7XEB9</accession>
<proteinExistence type="predicted"/>